<organism evidence="3 4">
    <name type="scientific">Hypothenemus hampei</name>
    <name type="common">Coffee berry borer</name>
    <dbReference type="NCBI Taxonomy" id="57062"/>
    <lineage>
        <taxon>Eukaryota</taxon>
        <taxon>Metazoa</taxon>
        <taxon>Ecdysozoa</taxon>
        <taxon>Arthropoda</taxon>
        <taxon>Hexapoda</taxon>
        <taxon>Insecta</taxon>
        <taxon>Pterygota</taxon>
        <taxon>Neoptera</taxon>
        <taxon>Endopterygota</taxon>
        <taxon>Coleoptera</taxon>
        <taxon>Polyphaga</taxon>
        <taxon>Cucujiformia</taxon>
        <taxon>Curculionidae</taxon>
        <taxon>Scolytinae</taxon>
        <taxon>Hypothenemus</taxon>
    </lineage>
</organism>
<feature type="domain" description="Retrotransposon gag" evidence="2">
    <location>
        <begin position="168"/>
        <end position="230"/>
    </location>
</feature>
<dbReference type="Pfam" id="PF03732">
    <property type="entry name" value="Retrotrans_gag"/>
    <property type="match status" value="1"/>
</dbReference>
<keyword evidence="4" id="KW-1185">Reference proteome</keyword>
<feature type="region of interest" description="Disordered" evidence="1">
    <location>
        <begin position="345"/>
        <end position="379"/>
    </location>
</feature>
<dbReference type="Proteomes" id="UP001566132">
    <property type="component" value="Unassembled WGS sequence"/>
</dbReference>
<comment type="caution">
    <text evidence="3">The sequence shown here is derived from an EMBL/GenBank/DDBJ whole genome shotgun (WGS) entry which is preliminary data.</text>
</comment>
<sequence>MQKILVVIISTILSIKSSNPEGLPKETASCTYKETLRCQGVNNQLGLIVHACGEVIHTEDISYPRYLRKNQLEERDSSDSDLNSLYSNISLEIPIGNNTEMADALRSTVTLLKTFDGTPSHLETFIQQINTFHTRYFNNDAAQQEYVILAIKSKIIKEAEDFLLTRPDLDSWHEIKNALRQKFSDPITRANLQQQLSFSSRPKNESTQDYILKLKALVTKINTKIYTEVSNLEARNILITQNELTATQNLLANITSELRTLLIVQNPQNLDIAIDIITNYEILTSQSHFKNNFIQNHTSTRPNIQKPTNFPLSTNFQRTIHSQPQFPGQPIIIRQQQPIIRQQLTNNNPQSPVRPMTRPQAQFPRFNQNSNQINQRQFP</sequence>
<protein>
    <recommendedName>
        <fullName evidence="2">Retrotransposon gag domain-containing protein</fullName>
    </recommendedName>
</protein>
<evidence type="ECO:0000313" key="3">
    <source>
        <dbReference type="EMBL" id="KAL1487555.1"/>
    </source>
</evidence>
<dbReference type="EMBL" id="JBDJPC010000029">
    <property type="protein sequence ID" value="KAL1487555.1"/>
    <property type="molecule type" value="Genomic_DNA"/>
</dbReference>
<feature type="compositionally biased region" description="Polar residues" evidence="1">
    <location>
        <begin position="365"/>
        <end position="379"/>
    </location>
</feature>
<dbReference type="AlphaFoldDB" id="A0ABD1DZK0"/>
<evidence type="ECO:0000259" key="2">
    <source>
        <dbReference type="Pfam" id="PF03732"/>
    </source>
</evidence>
<accession>A0ABD1DZK0</accession>
<reference evidence="3 4" key="1">
    <citation type="submission" date="2024-05" db="EMBL/GenBank/DDBJ databases">
        <title>Genetic variation in Jamaican populations of the coffee berry borer (Hypothenemus hampei).</title>
        <authorList>
            <person name="Errbii M."/>
            <person name="Myrie A."/>
        </authorList>
    </citation>
    <scope>NUCLEOTIDE SEQUENCE [LARGE SCALE GENOMIC DNA]</scope>
    <source>
        <strain evidence="3">JA-Hopewell-2020-01-JO</strain>
        <tissue evidence="3">Whole body</tissue>
    </source>
</reference>
<proteinExistence type="predicted"/>
<gene>
    <name evidence="3" type="ORF">ABEB36_015774</name>
</gene>
<dbReference type="InterPro" id="IPR005162">
    <property type="entry name" value="Retrotrans_gag_dom"/>
</dbReference>
<evidence type="ECO:0000313" key="4">
    <source>
        <dbReference type="Proteomes" id="UP001566132"/>
    </source>
</evidence>
<evidence type="ECO:0000256" key="1">
    <source>
        <dbReference type="SAM" id="MobiDB-lite"/>
    </source>
</evidence>
<name>A0ABD1DZK0_HYPHA</name>